<dbReference type="Gene3D" id="1.25.40.10">
    <property type="entry name" value="Tetratricopeptide repeat domain"/>
    <property type="match status" value="6"/>
</dbReference>
<dbReference type="OrthoDB" id="185373at2759"/>
<dbReference type="InterPro" id="IPR011990">
    <property type="entry name" value="TPR-like_helical_dom_sf"/>
</dbReference>
<evidence type="ECO:0000256" key="4">
    <source>
        <dbReference type="SAM" id="MobiDB-lite"/>
    </source>
</evidence>
<dbReference type="Pfam" id="PF13041">
    <property type="entry name" value="PPR_2"/>
    <property type="match status" value="5"/>
</dbReference>
<feature type="repeat" description="PPR" evidence="3">
    <location>
        <begin position="559"/>
        <end position="593"/>
    </location>
</feature>
<dbReference type="InterPro" id="IPR050667">
    <property type="entry name" value="PPR-containing_protein"/>
</dbReference>
<dbReference type="EMBL" id="CM035420">
    <property type="protein sequence ID" value="KAH7404952.1"/>
    <property type="molecule type" value="Genomic_DNA"/>
</dbReference>
<evidence type="ECO:0008006" key="7">
    <source>
        <dbReference type="Google" id="ProtNLM"/>
    </source>
</evidence>
<feature type="repeat" description="PPR" evidence="3">
    <location>
        <begin position="456"/>
        <end position="490"/>
    </location>
</feature>
<feature type="compositionally biased region" description="Basic and acidic residues" evidence="4">
    <location>
        <begin position="735"/>
        <end position="744"/>
    </location>
</feature>
<feature type="repeat" description="PPR" evidence="3">
    <location>
        <begin position="213"/>
        <end position="247"/>
    </location>
</feature>
<dbReference type="EMBL" id="CM035420">
    <property type="protein sequence ID" value="KAH7404955.1"/>
    <property type="molecule type" value="Genomic_DNA"/>
</dbReference>
<feature type="repeat" description="PPR" evidence="3">
    <location>
        <begin position="315"/>
        <end position="349"/>
    </location>
</feature>
<keyword evidence="2" id="KW-0677">Repeat</keyword>
<dbReference type="NCBIfam" id="TIGR00756">
    <property type="entry name" value="PPR"/>
    <property type="match status" value="10"/>
</dbReference>
<dbReference type="InterPro" id="IPR002885">
    <property type="entry name" value="PPR_rpt"/>
</dbReference>
<feature type="repeat" description="PPR" evidence="3">
    <location>
        <begin position="491"/>
        <end position="525"/>
    </location>
</feature>
<gene>
    <name evidence="5" type="ORF">KP509_15G050900</name>
</gene>
<organism evidence="5 6">
    <name type="scientific">Ceratopteris richardii</name>
    <name type="common">Triangle waterfern</name>
    <dbReference type="NCBI Taxonomy" id="49495"/>
    <lineage>
        <taxon>Eukaryota</taxon>
        <taxon>Viridiplantae</taxon>
        <taxon>Streptophyta</taxon>
        <taxon>Embryophyta</taxon>
        <taxon>Tracheophyta</taxon>
        <taxon>Polypodiopsida</taxon>
        <taxon>Polypodiidae</taxon>
        <taxon>Polypodiales</taxon>
        <taxon>Pteridineae</taxon>
        <taxon>Pteridaceae</taxon>
        <taxon>Parkerioideae</taxon>
        <taxon>Ceratopteris</taxon>
    </lineage>
</organism>
<accession>A0A8T2T399</accession>
<dbReference type="EMBL" id="CM035420">
    <property type="protein sequence ID" value="KAH7404951.1"/>
    <property type="molecule type" value="Genomic_DNA"/>
</dbReference>
<feature type="repeat" description="PPR" evidence="3">
    <location>
        <begin position="146"/>
        <end position="180"/>
    </location>
</feature>
<dbReference type="PANTHER" id="PTHR47939">
    <property type="entry name" value="MEMBRANE-ASSOCIATED SALT-INDUCIBLE PROTEIN-LIKE"/>
    <property type="match status" value="1"/>
</dbReference>
<dbReference type="Proteomes" id="UP000825935">
    <property type="component" value="Chromosome 15"/>
</dbReference>
<evidence type="ECO:0000313" key="5">
    <source>
        <dbReference type="EMBL" id="KAH7404951.1"/>
    </source>
</evidence>
<sequence>MGFSLKAKLFQPRHSQGLARTCRPSRTFNPEEILSKRNIKILSPKKVCSIIREQNDSDTAYLFFDWARHQRGYKHNGLVYGAIIHHLCVHKNFDTVEKVLNDVKKEKFSISVPTFTFILKCMGQEGMARETLQLFHRMAEFECQPTLSTYHCVLSTLIKESYLDDVLKLCQEMEDANIEPDKLTLGMLTNALCKGHRLDEALRIAERVPQSIDALTLNGLARCLCKEMRPHDALRLVENIKAYDIFPDAITCHTVMCAFCKVGKLDVTMDLLKKASEESPAYGTAACNAVLDHLVKMARIDEAWHMFQELPADPDATSYNIIVKGLCMKRKIEKAQELVSEMAARAFTPSLETYAWIAKGLTRLGKAKKACDFLLDLRRKGIAIDSAAVNEIIDVMCSRKKEDVGRELLKEMNGHGYHPDACTYTAIINGFCKSNRSLAALDFVMEDVLVSGCVLDITDWSLLFKCLYDEGCLDEMVKLYDILLENKVVPNKATFNIIISSFSKAGRVHDVKRVLDDMYRNDIIPNTKTYEGLIDGDIEDISCKVELFEPLIGSDIVLTAEKYQLLIGGLIKSGEMAFAMRVLHEMKRNGCPPDKDTYNALVGGLCNTNMLSEAMEFIQIMKDNECTADAATYTMLLHGFWKAGQIDKLKSLYMEMKKNDISPDAATFNILLEVFSESKKAQEVLRLLDEMRLHGCPPNYSTLSSLHKKLGFREFKKVKNHVKELFGIVFMPEASEGKENEPDVKNFGLSFKQSASRTARKGKSSTKK</sequence>
<reference evidence="5" key="1">
    <citation type="submission" date="2021-08" db="EMBL/GenBank/DDBJ databases">
        <title>WGS assembly of Ceratopteris richardii.</title>
        <authorList>
            <person name="Marchant D.B."/>
            <person name="Chen G."/>
            <person name="Jenkins J."/>
            <person name="Shu S."/>
            <person name="Leebens-Mack J."/>
            <person name="Grimwood J."/>
            <person name="Schmutz J."/>
            <person name="Soltis P."/>
            <person name="Soltis D."/>
            <person name="Chen Z.-H."/>
        </authorList>
    </citation>
    <scope>NUCLEOTIDE SEQUENCE</scope>
    <source>
        <strain evidence="5">Whitten #5841</strain>
        <tissue evidence="5">Leaf</tissue>
    </source>
</reference>
<comment type="similarity">
    <text evidence="1">Belongs to the PPR family. P subfamily.</text>
</comment>
<feature type="region of interest" description="Disordered" evidence="4">
    <location>
        <begin position="735"/>
        <end position="768"/>
    </location>
</feature>
<feature type="repeat" description="PPR" evidence="3">
    <location>
        <begin position="385"/>
        <end position="419"/>
    </location>
</feature>
<proteinExistence type="inferred from homology"/>
<feature type="repeat" description="PPR" evidence="3">
    <location>
        <begin position="629"/>
        <end position="663"/>
    </location>
</feature>
<feature type="repeat" description="PPR" evidence="3">
    <location>
        <begin position="420"/>
        <end position="455"/>
    </location>
</feature>
<name>A0A8T2T399_CERRI</name>
<feature type="repeat" description="PPR" evidence="3">
    <location>
        <begin position="664"/>
        <end position="698"/>
    </location>
</feature>
<dbReference type="Pfam" id="PF01535">
    <property type="entry name" value="PPR"/>
    <property type="match status" value="1"/>
</dbReference>
<feature type="compositionally biased region" description="Basic residues" evidence="4">
    <location>
        <begin position="758"/>
        <end position="768"/>
    </location>
</feature>
<dbReference type="PANTHER" id="PTHR47939:SF13">
    <property type="entry name" value="OS03G0201400 PROTEIN"/>
    <property type="match status" value="1"/>
</dbReference>
<comment type="caution">
    <text evidence="5">The sequence shown here is derived from an EMBL/GenBank/DDBJ whole genome shotgun (WGS) entry which is preliminary data.</text>
</comment>
<dbReference type="Pfam" id="PF13812">
    <property type="entry name" value="PPR_3"/>
    <property type="match status" value="1"/>
</dbReference>
<evidence type="ECO:0000256" key="3">
    <source>
        <dbReference type="PROSITE-ProRule" id="PRU00708"/>
    </source>
</evidence>
<feature type="repeat" description="PPR" evidence="3">
    <location>
        <begin position="594"/>
        <end position="628"/>
    </location>
</feature>
<evidence type="ECO:0000256" key="2">
    <source>
        <dbReference type="ARBA" id="ARBA00022737"/>
    </source>
</evidence>
<dbReference type="AlphaFoldDB" id="A0A8T2T399"/>
<evidence type="ECO:0000313" key="6">
    <source>
        <dbReference type="Proteomes" id="UP000825935"/>
    </source>
</evidence>
<dbReference type="PROSITE" id="PS51375">
    <property type="entry name" value="PPR"/>
    <property type="match status" value="12"/>
</dbReference>
<evidence type="ECO:0000256" key="1">
    <source>
        <dbReference type="ARBA" id="ARBA00007626"/>
    </source>
</evidence>
<protein>
    <recommendedName>
        <fullName evidence="7">Pentatricopeptide repeat-containing protein</fullName>
    </recommendedName>
</protein>
<feature type="repeat" description="PPR" evidence="3">
    <location>
        <begin position="111"/>
        <end position="145"/>
    </location>
</feature>
<keyword evidence="6" id="KW-1185">Reference proteome</keyword>